<evidence type="ECO:0000313" key="2">
    <source>
        <dbReference type="Proteomes" id="UP000822688"/>
    </source>
</evidence>
<reference evidence="1" key="1">
    <citation type="submission" date="2020-06" db="EMBL/GenBank/DDBJ databases">
        <title>WGS assembly of Ceratodon purpureus strain R40.</title>
        <authorList>
            <person name="Carey S.B."/>
            <person name="Jenkins J."/>
            <person name="Shu S."/>
            <person name="Lovell J.T."/>
            <person name="Sreedasyam A."/>
            <person name="Maumus F."/>
            <person name="Tiley G.P."/>
            <person name="Fernandez-Pozo N."/>
            <person name="Barry K."/>
            <person name="Chen C."/>
            <person name="Wang M."/>
            <person name="Lipzen A."/>
            <person name="Daum C."/>
            <person name="Saski C.A."/>
            <person name="Payton A.C."/>
            <person name="Mcbreen J.C."/>
            <person name="Conrad R.E."/>
            <person name="Kollar L.M."/>
            <person name="Olsson S."/>
            <person name="Huttunen S."/>
            <person name="Landis J.B."/>
            <person name="Wickett N.J."/>
            <person name="Johnson M.G."/>
            <person name="Rensing S.A."/>
            <person name="Grimwood J."/>
            <person name="Schmutz J."/>
            <person name="Mcdaniel S.F."/>
        </authorList>
    </citation>
    <scope>NUCLEOTIDE SEQUENCE</scope>
    <source>
        <strain evidence="1">R40</strain>
    </source>
</reference>
<comment type="caution">
    <text evidence="1">The sequence shown here is derived from an EMBL/GenBank/DDBJ whole genome shotgun (WGS) entry which is preliminary data.</text>
</comment>
<dbReference type="AlphaFoldDB" id="A0A8T0H859"/>
<organism evidence="1 2">
    <name type="scientific">Ceratodon purpureus</name>
    <name type="common">Fire moss</name>
    <name type="synonym">Dicranum purpureum</name>
    <dbReference type="NCBI Taxonomy" id="3225"/>
    <lineage>
        <taxon>Eukaryota</taxon>
        <taxon>Viridiplantae</taxon>
        <taxon>Streptophyta</taxon>
        <taxon>Embryophyta</taxon>
        <taxon>Bryophyta</taxon>
        <taxon>Bryophytina</taxon>
        <taxon>Bryopsida</taxon>
        <taxon>Dicranidae</taxon>
        <taxon>Pseudoditrichales</taxon>
        <taxon>Ditrichaceae</taxon>
        <taxon>Ceratodon</taxon>
    </lineage>
</organism>
<name>A0A8T0H859_CERPU</name>
<proteinExistence type="predicted"/>
<evidence type="ECO:0000313" key="1">
    <source>
        <dbReference type="EMBL" id="KAG0568121.1"/>
    </source>
</evidence>
<gene>
    <name evidence="1" type="ORF">KC19_7G187800</name>
</gene>
<dbReference type="Proteomes" id="UP000822688">
    <property type="component" value="Chromosome 7"/>
</dbReference>
<accession>A0A8T0H859</accession>
<protein>
    <submittedName>
        <fullName evidence="1">Uncharacterized protein</fullName>
    </submittedName>
</protein>
<sequence>MTCPKHVPLYGSFKPSTSQLTTEDKALAKVIRFVPSSFTYAITLSSKLNSLSRGSTIVASAAPVVLCARNTPTVTWRGTQSVSRKLTTMQKVS</sequence>
<keyword evidence="2" id="KW-1185">Reference proteome</keyword>
<dbReference type="EMBL" id="CM026428">
    <property type="protein sequence ID" value="KAG0568121.1"/>
    <property type="molecule type" value="Genomic_DNA"/>
</dbReference>